<name>A0A495Q032_9FLAO</name>
<comment type="caution">
    <text evidence="1">The sequence shown here is derived from an EMBL/GenBank/DDBJ whole genome shotgun (WGS) entry which is preliminary data.</text>
</comment>
<evidence type="ECO:0000313" key="1">
    <source>
        <dbReference type="EMBL" id="RKS56153.1"/>
    </source>
</evidence>
<protein>
    <submittedName>
        <fullName evidence="1">Uncharacterized protein</fullName>
    </submittedName>
</protein>
<keyword evidence="2" id="KW-1185">Reference proteome</keyword>
<dbReference type="Proteomes" id="UP000276282">
    <property type="component" value="Unassembled WGS sequence"/>
</dbReference>
<gene>
    <name evidence="1" type="ORF">BC962_1132</name>
</gene>
<reference evidence="1 2" key="1">
    <citation type="submission" date="2018-10" db="EMBL/GenBank/DDBJ databases">
        <title>Genomic Encyclopedia of Archaeal and Bacterial Type Strains, Phase II (KMG-II): from individual species to whole genera.</title>
        <authorList>
            <person name="Goeker M."/>
        </authorList>
    </citation>
    <scope>NUCLEOTIDE SEQUENCE [LARGE SCALE GENOMIC DNA]</scope>
    <source>
        <strain evidence="1 2">DSM 19839</strain>
    </source>
</reference>
<dbReference type="AlphaFoldDB" id="A0A495Q032"/>
<sequence length="34" mass="3895">MKPLTLADFDTNLNLLNLFAKVLLRTLNTQNYAN</sequence>
<accession>A0A495Q032</accession>
<evidence type="ECO:0000313" key="2">
    <source>
        <dbReference type="Proteomes" id="UP000276282"/>
    </source>
</evidence>
<dbReference type="EMBL" id="RBLG01000001">
    <property type="protein sequence ID" value="RKS56153.1"/>
    <property type="molecule type" value="Genomic_DNA"/>
</dbReference>
<organism evidence="1 2">
    <name type="scientific">Gillisia mitskevichiae</name>
    <dbReference type="NCBI Taxonomy" id="270921"/>
    <lineage>
        <taxon>Bacteria</taxon>
        <taxon>Pseudomonadati</taxon>
        <taxon>Bacteroidota</taxon>
        <taxon>Flavobacteriia</taxon>
        <taxon>Flavobacteriales</taxon>
        <taxon>Flavobacteriaceae</taxon>
        <taxon>Gillisia</taxon>
    </lineage>
</organism>
<proteinExistence type="predicted"/>